<keyword evidence="1" id="KW-0812">Transmembrane</keyword>
<protein>
    <submittedName>
        <fullName evidence="2">Uncharacterized protein</fullName>
    </submittedName>
</protein>
<keyword evidence="1" id="KW-1133">Transmembrane helix</keyword>
<sequence>MEDLAVHGSFADKSGSASIAGSRVWSTALCPSLMVAFCHILFDPTA</sequence>
<evidence type="ECO:0000256" key="1">
    <source>
        <dbReference type="SAM" id="Phobius"/>
    </source>
</evidence>
<dbReference type="Proteomes" id="UP000001055">
    <property type="component" value="Unassembled WGS sequence"/>
</dbReference>
<dbReference type="GeneID" id="5970804"/>
<dbReference type="RefSeq" id="XP_001793941.1">
    <property type="nucleotide sequence ID" value="XM_001793889.1"/>
</dbReference>
<dbReference type="EMBL" id="CH445329">
    <property type="protein sequence ID" value="EAT88578.1"/>
    <property type="molecule type" value="Genomic_DNA"/>
</dbReference>
<gene>
    <name evidence="2" type="ORF">SNOG_03373</name>
</gene>
<dbReference type="AlphaFoldDB" id="Q0UXZ1"/>
<dbReference type="InParanoid" id="Q0UXZ1"/>
<evidence type="ECO:0000313" key="2">
    <source>
        <dbReference type="EMBL" id="EAT88578.1"/>
    </source>
</evidence>
<dbReference type="KEGG" id="pno:SNOG_03373"/>
<organism evidence="2 3">
    <name type="scientific">Phaeosphaeria nodorum (strain SN15 / ATCC MYA-4574 / FGSC 10173)</name>
    <name type="common">Glume blotch fungus</name>
    <name type="synonym">Parastagonospora nodorum</name>
    <dbReference type="NCBI Taxonomy" id="321614"/>
    <lineage>
        <taxon>Eukaryota</taxon>
        <taxon>Fungi</taxon>
        <taxon>Dikarya</taxon>
        <taxon>Ascomycota</taxon>
        <taxon>Pezizomycotina</taxon>
        <taxon>Dothideomycetes</taxon>
        <taxon>Pleosporomycetidae</taxon>
        <taxon>Pleosporales</taxon>
        <taxon>Pleosporineae</taxon>
        <taxon>Phaeosphaeriaceae</taxon>
        <taxon>Parastagonospora</taxon>
    </lineage>
</organism>
<accession>Q0UXZ1</accession>
<evidence type="ECO:0000313" key="3">
    <source>
        <dbReference type="Proteomes" id="UP000001055"/>
    </source>
</evidence>
<name>Q0UXZ1_PHANO</name>
<proteinExistence type="predicted"/>
<keyword evidence="1" id="KW-0472">Membrane</keyword>
<feature type="transmembrane region" description="Helical" evidence="1">
    <location>
        <begin position="24"/>
        <end position="42"/>
    </location>
</feature>
<reference evidence="3" key="1">
    <citation type="journal article" date="2007" name="Plant Cell">
        <title>Dothideomycete-plant interactions illuminated by genome sequencing and EST analysis of the wheat pathogen Stagonospora nodorum.</title>
        <authorList>
            <person name="Hane J.K."/>
            <person name="Lowe R.G."/>
            <person name="Solomon P.S."/>
            <person name="Tan K.C."/>
            <person name="Schoch C.L."/>
            <person name="Spatafora J.W."/>
            <person name="Crous P.W."/>
            <person name="Kodira C."/>
            <person name="Birren B.W."/>
            <person name="Galagan J.E."/>
            <person name="Torriani S.F."/>
            <person name="McDonald B.A."/>
            <person name="Oliver R.P."/>
        </authorList>
    </citation>
    <scope>NUCLEOTIDE SEQUENCE [LARGE SCALE GENOMIC DNA]</scope>
    <source>
        <strain evidence="3">SN15 / ATCC MYA-4574 / FGSC 10173</strain>
    </source>
</reference>